<dbReference type="EMBL" id="BMIG01000013">
    <property type="protein sequence ID" value="GGB07684.1"/>
    <property type="molecule type" value="Genomic_DNA"/>
</dbReference>
<dbReference type="InterPro" id="IPR006311">
    <property type="entry name" value="TAT_signal"/>
</dbReference>
<evidence type="ECO:0000256" key="2">
    <source>
        <dbReference type="SAM" id="SignalP"/>
    </source>
</evidence>
<dbReference type="PROSITE" id="PS51318">
    <property type="entry name" value="TAT"/>
    <property type="match status" value="1"/>
</dbReference>
<dbReference type="RefSeq" id="WP_188709396.1">
    <property type="nucleotide sequence ID" value="NZ_BMIG01000013.1"/>
</dbReference>
<feature type="chain" id="PRO_5037571252" description="ABC transporter substrate-binding protein" evidence="2">
    <location>
        <begin position="33"/>
        <end position="336"/>
    </location>
</feature>
<accession>A0A916SMP3</accession>
<evidence type="ECO:0008006" key="5">
    <source>
        <dbReference type="Google" id="ProtNLM"/>
    </source>
</evidence>
<dbReference type="PIRSF" id="PIRSF017082">
    <property type="entry name" value="YflP"/>
    <property type="match status" value="1"/>
</dbReference>
<reference evidence="3" key="1">
    <citation type="journal article" date="2014" name="Int. J. Syst. Evol. Microbiol.">
        <title>Complete genome sequence of Corynebacterium casei LMG S-19264T (=DSM 44701T), isolated from a smear-ripened cheese.</title>
        <authorList>
            <consortium name="US DOE Joint Genome Institute (JGI-PGF)"/>
            <person name="Walter F."/>
            <person name="Albersmeier A."/>
            <person name="Kalinowski J."/>
            <person name="Ruckert C."/>
        </authorList>
    </citation>
    <scope>NUCLEOTIDE SEQUENCE</scope>
    <source>
        <strain evidence="3">CGMCC 1.15322</strain>
    </source>
</reference>
<evidence type="ECO:0000313" key="4">
    <source>
        <dbReference type="Proteomes" id="UP000620596"/>
    </source>
</evidence>
<dbReference type="SUPFAM" id="SSF53850">
    <property type="entry name" value="Periplasmic binding protein-like II"/>
    <property type="match status" value="1"/>
</dbReference>
<sequence>MLKPLNRRELLSRAGAAGLPLCLGAAALPLQAQQGYPNKPIRIVVPFNAGGATDVLTRLIGEKLSARLWQPVIVENRGGAGGIVGTDTIAKAAPDGYNFVVSLNSSLLTNQFLYDKLPYHPQRDLTLVSQFVNAPVTLVVHPGVSAKNGPELLKFMAANKGKLSYGSWGVGSYAHLAGYSMSESQKADMVHVPYKGEAPMLQELIGGQIQMSYASALAAKPHIEAGKLRLIGVTGLKRMAVLPNAPTLAEQGLTDEFYRIAGWIGMAAPAKTPKDIIARVSSEIQRICVMPDIVEKISSMGFTVAASTPEAFAAAYKKDYPVWERLVKTSGARLDS</sequence>
<organism evidence="3 4">
    <name type="scientific">Polaromonas eurypsychrophila</name>
    <dbReference type="NCBI Taxonomy" id="1614635"/>
    <lineage>
        <taxon>Bacteria</taxon>
        <taxon>Pseudomonadati</taxon>
        <taxon>Pseudomonadota</taxon>
        <taxon>Betaproteobacteria</taxon>
        <taxon>Burkholderiales</taxon>
        <taxon>Comamonadaceae</taxon>
        <taxon>Polaromonas</taxon>
    </lineage>
</organism>
<proteinExistence type="inferred from homology"/>
<dbReference type="InterPro" id="IPR042100">
    <property type="entry name" value="Bug_dom1"/>
</dbReference>
<dbReference type="Proteomes" id="UP000620596">
    <property type="component" value="Unassembled WGS sequence"/>
</dbReference>
<protein>
    <recommendedName>
        <fullName evidence="5">ABC transporter substrate-binding protein</fullName>
    </recommendedName>
</protein>
<gene>
    <name evidence="3" type="ORF">GCM10011496_30740</name>
</gene>
<dbReference type="InterPro" id="IPR005064">
    <property type="entry name" value="BUG"/>
</dbReference>
<keyword evidence="4" id="KW-1185">Reference proteome</keyword>
<dbReference type="Gene3D" id="3.40.190.10">
    <property type="entry name" value="Periplasmic binding protein-like II"/>
    <property type="match status" value="1"/>
</dbReference>
<reference evidence="3" key="2">
    <citation type="submission" date="2020-09" db="EMBL/GenBank/DDBJ databases">
        <authorList>
            <person name="Sun Q."/>
            <person name="Zhou Y."/>
        </authorList>
    </citation>
    <scope>NUCLEOTIDE SEQUENCE</scope>
    <source>
        <strain evidence="3">CGMCC 1.15322</strain>
    </source>
</reference>
<dbReference type="Gene3D" id="3.40.190.150">
    <property type="entry name" value="Bordetella uptake gene, domain 1"/>
    <property type="match status" value="1"/>
</dbReference>
<keyword evidence="2" id="KW-0732">Signal</keyword>
<dbReference type="CDD" id="cd13578">
    <property type="entry name" value="PBP2_Bug27"/>
    <property type="match status" value="1"/>
</dbReference>
<name>A0A916SMP3_9BURK</name>
<dbReference type="Pfam" id="PF03401">
    <property type="entry name" value="TctC"/>
    <property type="match status" value="1"/>
</dbReference>
<dbReference type="PANTHER" id="PTHR42928">
    <property type="entry name" value="TRICARBOXYLATE-BINDING PROTEIN"/>
    <property type="match status" value="1"/>
</dbReference>
<evidence type="ECO:0000256" key="1">
    <source>
        <dbReference type="ARBA" id="ARBA00006987"/>
    </source>
</evidence>
<comment type="similarity">
    <text evidence="1">Belongs to the UPF0065 (bug) family.</text>
</comment>
<feature type="signal peptide" evidence="2">
    <location>
        <begin position="1"/>
        <end position="32"/>
    </location>
</feature>
<dbReference type="PANTHER" id="PTHR42928:SF5">
    <property type="entry name" value="BLR1237 PROTEIN"/>
    <property type="match status" value="1"/>
</dbReference>
<evidence type="ECO:0000313" key="3">
    <source>
        <dbReference type="EMBL" id="GGB07684.1"/>
    </source>
</evidence>
<dbReference type="AlphaFoldDB" id="A0A916SMP3"/>
<comment type="caution">
    <text evidence="3">The sequence shown here is derived from an EMBL/GenBank/DDBJ whole genome shotgun (WGS) entry which is preliminary data.</text>
</comment>